<comment type="caution">
    <text evidence="1">The sequence shown here is derived from an EMBL/GenBank/DDBJ whole genome shotgun (WGS) entry which is preliminary data.</text>
</comment>
<gene>
    <name evidence="1" type="ORF">V5799_027669</name>
</gene>
<name>A0AAQ4DF24_AMBAM</name>
<dbReference type="AlphaFoldDB" id="A0AAQ4DF24"/>
<dbReference type="EMBL" id="JARKHS020031576">
    <property type="protein sequence ID" value="KAK8761064.1"/>
    <property type="molecule type" value="Genomic_DNA"/>
</dbReference>
<proteinExistence type="predicted"/>
<accession>A0AAQ4DF24</accession>
<dbReference type="PANTHER" id="PTHR34153">
    <property type="entry name" value="SI:CH211-262H13.3-RELATED-RELATED"/>
    <property type="match status" value="1"/>
</dbReference>
<dbReference type="Proteomes" id="UP001321473">
    <property type="component" value="Unassembled WGS sequence"/>
</dbReference>
<keyword evidence="2" id="KW-1185">Reference proteome</keyword>
<sequence>LTARRDPGRATDVWAPTSAPGGVGLFCGVPQEGAWVRTNHRPGCTRRDGRCRRTTQPPETWLRAKYTRDQDHFTEDQFEPIISKNTGQKKLKPVATPSIFLHRPAAKPRKPSPRRIRVDSADTPIVEPNIQVGIRSRPVDTEIVYAANSRMFHAPASTDHPSTEAAVECGPKHLTSCTSDVKSATEMGVAFPQESTEAGALQPELLRLLHSIRYRQLEHSSQLNFLASWVKSWMNNLEDDVDDIKVPQNIDAFLEFDDSLKGSASMKNQLKTRWKKLGGTGIVDATSRVLKDLLSDQVAMHYSWQGGKGKRHFRETACCEVMLDVLTSRTTSDGTVAEIDKVTKSWFRYAKEQMQRKTLKLRDNGRTTDEAALPTDLGEASIVEGTSHRLLDIQADNNDPDL</sequence>
<evidence type="ECO:0000313" key="2">
    <source>
        <dbReference type="Proteomes" id="UP001321473"/>
    </source>
</evidence>
<dbReference type="PANTHER" id="PTHR34153:SF2">
    <property type="entry name" value="SI:CH211-262H13.3-RELATED"/>
    <property type="match status" value="1"/>
</dbReference>
<feature type="non-terminal residue" evidence="1">
    <location>
        <position position="1"/>
    </location>
</feature>
<evidence type="ECO:0008006" key="3">
    <source>
        <dbReference type="Google" id="ProtNLM"/>
    </source>
</evidence>
<reference evidence="1 2" key="1">
    <citation type="journal article" date="2023" name="Arcadia Sci">
        <title>De novo assembly of a long-read Amblyomma americanum tick genome.</title>
        <authorList>
            <person name="Chou S."/>
            <person name="Poskanzer K.E."/>
            <person name="Rollins M."/>
            <person name="Thuy-Boun P.S."/>
        </authorList>
    </citation>
    <scope>NUCLEOTIDE SEQUENCE [LARGE SCALE GENOMIC DNA]</scope>
    <source>
        <strain evidence="1">F_SG_1</strain>
        <tissue evidence="1">Salivary glands</tissue>
    </source>
</reference>
<organism evidence="1 2">
    <name type="scientific">Amblyomma americanum</name>
    <name type="common">Lone star tick</name>
    <dbReference type="NCBI Taxonomy" id="6943"/>
    <lineage>
        <taxon>Eukaryota</taxon>
        <taxon>Metazoa</taxon>
        <taxon>Ecdysozoa</taxon>
        <taxon>Arthropoda</taxon>
        <taxon>Chelicerata</taxon>
        <taxon>Arachnida</taxon>
        <taxon>Acari</taxon>
        <taxon>Parasitiformes</taxon>
        <taxon>Ixodida</taxon>
        <taxon>Ixodoidea</taxon>
        <taxon>Ixodidae</taxon>
        <taxon>Amblyomminae</taxon>
        <taxon>Amblyomma</taxon>
    </lineage>
</organism>
<protein>
    <recommendedName>
        <fullName evidence="3">DUF4806 domain-containing protein</fullName>
    </recommendedName>
</protein>
<evidence type="ECO:0000313" key="1">
    <source>
        <dbReference type="EMBL" id="KAK8761064.1"/>
    </source>
</evidence>